<feature type="domain" description="PAS" evidence="11">
    <location>
        <begin position="218"/>
        <end position="261"/>
    </location>
</feature>
<dbReference type="InterPro" id="IPR013656">
    <property type="entry name" value="PAS_4"/>
</dbReference>
<evidence type="ECO:0000256" key="5">
    <source>
        <dbReference type="ARBA" id="ARBA00022741"/>
    </source>
</evidence>
<dbReference type="Pfam" id="PF13426">
    <property type="entry name" value="PAS_9"/>
    <property type="match status" value="1"/>
</dbReference>
<keyword evidence="14" id="KW-1185">Reference proteome</keyword>
<evidence type="ECO:0000256" key="9">
    <source>
        <dbReference type="SAM" id="Coils"/>
    </source>
</evidence>
<evidence type="ECO:0000259" key="12">
    <source>
        <dbReference type="PROSITE" id="PS50113"/>
    </source>
</evidence>
<dbReference type="InterPro" id="IPR036890">
    <property type="entry name" value="HATPase_C_sf"/>
</dbReference>
<evidence type="ECO:0000313" key="13">
    <source>
        <dbReference type="EMBL" id="ABQ26299.1"/>
    </source>
</evidence>
<feature type="domain" description="PAC" evidence="12">
    <location>
        <begin position="264"/>
        <end position="316"/>
    </location>
</feature>
<evidence type="ECO:0000256" key="4">
    <source>
        <dbReference type="ARBA" id="ARBA00022679"/>
    </source>
</evidence>
<organism evidence="13 14">
    <name type="scientific">Geotalea uraniireducens (strain Rf4)</name>
    <name type="common">Geobacter uraniireducens</name>
    <dbReference type="NCBI Taxonomy" id="351605"/>
    <lineage>
        <taxon>Bacteria</taxon>
        <taxon>Pseudomonadati</taxon>
        <taxon>Thermodesulfobacteriota</taxon>
        <taxon>Desulfuromonadia</taxon>
        <taxon>Geobacterales</taxon>
        <taxon>Geobacteraceae</taxon>
        <taxon>Geotalea</taxon>
    </lineage>
</organism>
<dbReference type="SMART" id="SM00091">
    <property type="entry name" value="PAS"/>
    <property type="match status" value="3"/>
</dbReference>
<dbReference type="GO" id="GO:0005524">
    <property type="term" value="F:ATP binding"/>
    <property type="evidence" value="ECO:0007669"/>
    <property type="project" value="UniProtKB-KW"/>
</dbReference>
<dbReference type="PANTHER" id="PTHR43065">
    <property type="entry name" value="SENSOR HISTIDINE KINASE"/>
    <property type="match status" value="1"/>
</dbReference>
<dbReference type="SMART" id="SM00086">
    <property type="entry name" value="PAC"/>
    <property type="match status" value="2"/>
</dbReference>
<accession>A5G3D1</accession>
<dbReference type="RefSeq" id="WP_011939000.1">
    <property type="nucleotide sequence ID" value="NC_009483.1"/>
</dbReference>
<keyword evidence="4" id="KW-0808">Transferase</keyword>
<dbReference type="KEGG" id="gur:Gura_2111"/>
<dbReference type="InterPro" id="IPR003661">
    <property type="entry name" value="HisK_dim/P_dom"/>
</dbReference>
<dbReference type="InterPro" id="IPR001610">
    <property type="entry name" value="PAC"/>
</dbReference>
<dbReference type="Pfam" id="PF02518">
    <property type="entry name" value="HATPase_c"/>
    <property type="match status" value="1"/>
</dbReference>
<dbReference type="PROSITE" id="PS50112">
    <property type="entry name" value="PAS"/>
    <property type="match status" value="2"/>
</dbReference>
<keyword evidence="8" id="KW-0902">Two-component regulatory system</keyword>
<dbReference type="Pfam" id="PF08448">
    <property type="entry name" value="PAS_4"/>
    <property type="match status" value="1"/>
</dbReference>
<keyword evidence="5" id="KW-0547">Nucleotide-binding</keyword>
<dbReference type="PRINTS" id="PR00344">
    <property type="entry name" value="BCTRLSENSOR"/>
</dbReference>
<dbReference type="InterPro" id="IPR005467">
    <property type="entry name" value="His_kinase_dom"/>
</dbReference>
<evidence type="ECO:0000313" key="14">
    <source>
        <dbReference type="Proteomes" id="UP000006695"/>
    </source>
</evidence>
<dbReference type="SMART" id="SM00387">
    <property type="entry name" value="HATPase_c"/>
    <property type="match status" value="1"/>
</dbReference>
<feature type="domain" description="Histidine kinase" evidence="10">
    <location>
        <begin position="453"/>
        <end position="672"/>
    </location>
</feature>
<dbReference type="Gene3D" id="1.10.287.130">
    <property type="match status" value="1"/>
</dbReference>
<dbReference type="NCBIfam" id="TIGR00229">
    <property type="entry name" value="sensory_box"/>
    <property type="match status" value="2"/>
</dbReference>
<dbReference type="InterPro" id="IPR000700">
    <property type="entry name" value="PAS-assoc_C"/>
</dbReference>
<keyword evidence="6 13" id="KW-0418">Kinase</keyword>
<evidence type="ECO:0000256" key="3">
    <source>
        <dbReference type="ARBA" id="ARBA00022553"/>
    </source>
</evidence>
<proteinExistence type="predicted"/>
<dbReference type="InterPro" id="IPR013655">
    <property type="entry name" value="PAS_fold_3"/>
</dbReference>
<dbReference type="InterPro" id="IPR035965">
    <property type="entry name" value="PAS-like_dom_sf"/>
</dbReference>
<dbReference type="Gene3D" id="3.30.450.20">
    <property type="entry name" value="PAS domain"/>
    <property type="match status" value="3"/>
</dbReference>
<dbReference type="Gene3D" id="3.30.565.10">
    <property type="entry name" value="Histidine kinase-like ATPase, C-terminal domain"/>
    <property type="match status" value="1"/>
</dbReference>
<dbReference type="CDD" id="cd00082">
    <property type="entry name" value="HisKA"/>
    <property type="match status" value="1"/>
</dbReference>
<dbReference type="SUPFAM" id="SSF55785">
    <property type="entry name" value="PYP-like sensor domain (PAS domain)"/>
    <property type="match status" value="3"/>
</dbReference>
<keyword evidence="9" id="KW-0175">Coiled coil</keyword>
<dbReference type="InterPro" id="IPR036097">
    <property type="entry name" value="HisK_dim/P_sf"/>
</dbReference>
<dbReference type="InterPro" id="IPR003594">
    <property type="entry name" value="HATPase_dom"/>
</dbReference>
<dbReference type="Proteomes" id="UP000006695">
    <property type="component" value="Chromosome"/>
</dbReference>
<evidence type="ECO:0000259" key="10">
    <source>
        <dbReference type="PROSITE" id="PS50109"/>
    </source>
</evidence>
<evidence type="ECO:0000259" key="11">
    <source>
        <dbReference type="PROSITE" id="PS50112"/>
    </source>
</evidence>
<feature type="coiled-coil region" evidence="9">
    <location>
        <begin position="42"/>
        <end position="76"/>
    </location>
</feature>
<comment type="catalytic activity">
    <reaction evidence="1">
        <text>ATP + protein L-histidine = ADP + protein N-phospho-L-histidine.</text>
        <dbReference type="EC" id="2.7.13.3"/>
    </reaction>
</comment>
<dbReference type="InterPro" id="IPR000014">
    <property type="entry name" value="PAS"/>
</dbReference>
<evidence type="ECO:0000256" key="1">
    <source>
        <dbReference type="ARBA" id="ARBA00000085"/>
    </source>
</evidence>
<gene>
    <name evidence="13" type="ordered locus">Gura_2111</name>
</gene>
<keyword evidence="3" id="KW-0597">Phosphoprotein</keyword>
<dbReference type="PANTHER" id="PTHR43065:SF10">
    <property type="entry name" value="PEROXIDE STRESS-ACTIVATED HISTIDINE KINASE MAK3"/>
    <property type="match status" value="1"/>
</dbReference>
<sequence length="682" mass="76818">MINQKNMPEVVSELRHRAEEQFIAKKGAIVLPGTEKDTLALLHEFQIRQIELELQNEELRRSKEELETSRNKYALLYDFAPVGYFTLSSDGAIQTVNLTGANLLGIERSLLANQRFEHFVADEDRPAFADFLRMVFLSRDKETCRLKLSKDDNQPLFVRIEATAAESGEECHAALMDITERRRAEEALRDSEYNLAKAQTMSHVGSWRSDPLTGALNVSDEMLRILRLGHDEVTQEAFASVVHPEDLDTVMDNLRLGIEQGKNYEIEHRLLLRDGTSKWVYTIVEPSVNAAGKVVKLYGTTQDITERKQVEVELRNQKNELQAIFDSVNDGIIIYDQNGLIQHLNHFCQQLFPQEVLPGRSCRDIFHTEIPSSPQNCPVERALRGERVETSMVSVREGQKTTYIDITATSIEGAQGEKNRALVFFRDMTEKRFQELQLIQNDKMSSIGVLATGVAHEINNPLSSVAGYAEALLRRFRDEPALGEDKRLAAFPKYLEVIIRESYHCKRIIDCLLNFGRKSDGSVGRVDINGILLEILELLRHQWSGGYIEVVTNLKKNIPLIHGDPTGLRQVCMNLLMNAHQASKEGGLVEITTDCTDDKMVCVKVRDTGCGIAQDVIDRIWDPFFTTKEVGKGLGLGLAITYNIVKSHGGEISVESHIGEGSQFTLYLPVNCEQAGRKGTDF</sequence>
<dbReference type="EMBL" id="CP000698">
    <property type="protein sequence ID" value="ABQ26299.1"/>
    <property type="molecule type" value="Genomic_DNA"/>
</dbReference>
<name>A5G3D1_GEOUR</name>
<dbReference type="PROSITE" id="PS50109">
    <property type="entry name" value="HIS_KIN"/>
    <property type="match status" value="1"/>
</dbReference>
<reference evidence="13 14" key="1">
    <citation type="submission" date="2007-05" db="EMBL/GenBank/DDBJ databases">
        <title>Complete sequence of Geobacter uraniireducens Rf4.</title>
        <authorList>
            <consortium name="US DOE Joint Genome Institute"/>
            <person name="Copeland A."/>
            <person name="Lucas S."/>
            <person name="Lapidus A."/>
            <person name="Barry K."/>
            <person name="Detter J.C."/>
            <person name="Glavina del Rio T."/>
            <person name="Hammon N."/>
            <person name="Israni S."/>
            <person name="Dalin E."/>
            <person name="Tice H."/>
            <person name="Pitluck S."/>
            <person name="Chertkov O."/>
            <person name="Brettin T."/>
            <person name="Bruce D."/>
            <person name="Han C."/>
            <person name="Schmutz J."/>
            <person name="Larimer F."/>
            <person name="Land M."/>
            <person name="Hauser L."/>
            <person name="Kyrpides N."/>
            <person name="Mikhailova N."/>
            <person name="Shelobolina E."/>
            <person name="Aklujkar M."/>
            <person name="Lovley D."/>
            <person name="Richardson P."/>
        </authorList>
    </citation>
    <scope>NUCLEOTIDE SEQUENCE [LARGE SCALE GENOMIC DNA]</scope>
    <source>
        <strain evidence="13 14">Rf4</strain>
    </source>
</reference>
<keyword evidence="7" id="KW-0067">ATP-binding</keyword>
<dbReference type="SUPFAM" id="SSF47384">
    <property type="entry name" value="Homodimeric domain of signal transducing histidine kinase"/>
    <property type="match status" value="1"/>
</dbReference>
<dbReference type="HOGENOM" id="CLU_000445_114_39_7"/>
<evidence type="ECO:0000256" key="7">
    <source>
        <dbReference type="ARBA" id="ARBA00022840"/>
    </source>
</evidence>
<dbReference type="AlphaFoldDB" id="A5G3D1"/>
<dbReference type="SUPFAM" id="SSF55874">
    <property type="entry name" value="ATPase domain of HSP90 chaperone/DNA topoisomerase II/histidine kinase"/>
    <property type="match status" value="1"/>
</dbReference>
<dbReference type="Gene3D" id="2.10.70.100">
    <property type="match status" value="1"/>
</dbReference>
<dbReference type="PROSITE" id="PS50113">
    <property type="entry name" value="PAC"/>
    <property type="match status" value="2"/>
</dbReference>
<dbReference type="Pfam" id="PF00512">
    <property type="entry name" value="HisKA"/>
    <property type="match status" value="1"/>
</dbReference>
<evidence type="ECO:0000256" key="8">
    <source>
        <dbReference type="ARBA" id="ARBA00023012"/>
    </source>
</evidence>
<feature type="domain" description="PAS" evidence="11">
    <location>
        <begin position="69"/>
        <end position="139"/>
    </location>
</feature>
<feature type="domain" description="PAC" evidence="12">
    <location>
        <begin position="386"/>
        <end position="440"/>
    </location>
</feature>
<dbReference type="InterPro" id="IPR004358">
    <property type="entry name" value="Sig_transdc_His_kin-like_C"/>
</dbReference>
<protein>
    <recommendedName>
        <fullName evidence="2">histidine kinase</fullName>
        <ecNumber evidence="2">2.7.13.3</ecNumber>
    </recommendedName>
</protein>
<dbReference type="SMART" id="SM00388">
    <property type="entry name" value="HisKA"/>
    <property type="match status" value="1"/>
</dbReference>
<evidence type="ECO:0000256" key="6">
    <source>
        <dbReference type="ARBA" id="ARBA00022777"/>
    </source>
</evidence>
<evidence type="ECO:0000256" key="2">
    <source>
        <dbReference type="ARBA" id="ARBA00012438"/>
    </source>
</evidence>
<dbReference type="CDD" id="cd00130">
    <property type="entry name" value="PAS"/>
    <property type="match status" value="3"/>
</dbReference>
<dbReference type="STRING" id="351605.Gura_2111"/>
<dbReference type="EC" id="2.7.13.3" evidence="2"/>
<dbReference type="Pfam" id="PF08447">
    <property type="entry name" value="PAS_3"/>
    <property type="match status" value="1"/>
</dbReference>
<dbReference type="GO" id="GO:0000155">
    <property type="term" value="F:phosphorelay sensor kinase activity"/>
    <property type="evidence" value="ECO:0007669"/>
    <property type="project" value="InterPro"/>
</dbReference>